<reference evidence="1" key="2">
    <citation type="submission" date="2014-03" db="EMBL/GenBank/DDBJ databases">
        <title>The whipworm genome and dual-species transcriptomics of an intimate host-pathogen interaction.</title>
        <authorList>
            <person name="Foth B.J."/>
            <person name="Tsai I.J."/>
            <person name="Reid A.J."/>
            <person name="Bancroft A.J."/>
            <person name="Nichol S."/>
            <person name="Tracey A."/>
            <person name="Holroyd N."/>
            <person name="Cotton J.A."/>
            <person name="Stanley E.J."/>
            <person name="Zarowiecki M."/>
            <person name="Liu J.Z."/>
            <person name="Huckvale T."/>
            <person name="Cooper P.J."/>
            <person name="Grencis R.K."/>
            <person name="Berriman M."/>
        </authorList>
    </citation>
    <scope>NUCLEOTIDE SEQUENCE [LARGE SCALE GENOMIC DNA]</scope>
</reference>
<name>A0A077Z4V3_TRITR</name>
<accession>A0A077Z4V3</accession>
<proteinExistence type="predicted"/>
<organism evidence="1 2">
    <name type="scientific">Trichuris trichiura</name>
    <name type="common">Whipworm</name>
    <name type="synonym">Trichocephalus trichiurus</name>
    <dbReference type="NCBI Taxonomy" id="36087"/>
    <lineage>
        <taxon>Eukaryota</taxon>
        <taxon>Metazoa</taxon>
        <taxon>Ecdysozoa</taxon>
        <taxon>Nematoda</taxon>
        <taxon>Enoplea</taxon>
        <taxon>Dorylaimia</taxon>
        <taxon>Trichinellida</taxon>
        <taxon>Trichuridae</taxon>
        <taxon>Trichuris</taxon>
    </lineage>
</organism>
<gene>
    <name evidence="1" type="ORF">TTRE_0000379901</name>
</gene>
<dbReference type="AlphaFoldDB" id="A0A077Z4V3"/>
<reference evidence="1" key="1">
    <citation type="submission" date="2014-01" db="EMBL/GenBank/DDBJ databases">
        <authorList>
            <person name="Aslett M."/>
        </authorList>
    </citation>
    <scope>NUCLEOTIDE SEQUENCE</scope>
</reference>
<dbReference type="EMBL" id="HG805961">
    <property type="protein sequence ID" value="CDW55527.1"/>
    <property type="molecule type" value="Genomic_DNA"/>
</dbReference>
<dbReference type="Proteomes" id="UP000030665">
    <property type="component" value="Unassembled WGS sequence"/>
</dbReference>
<evidence type="ECO:0000313" key="1">
    <source>
        <dbReference type="EMBL" id="CDW55527.1"/>
    </source>
</evidence>
<evidence type="ECO:0000313" key="2">
    <source>
        <dbReference type="Proteomes" id="UP000030665"/>
    </source>
</evidence>
<protein>
    <submittedName>
        <fullName evidence="1">Uncharacterized protein</fullName>
    </submittedName>
</protein>
<keyword evidence="2" id="KW-1185">Reference proteome</keyword>
<sequence>MMLILQLQSVASFHVKGEQEIVGAPWSLLGDSGLATNYADKGCSAKTKQLSQGLNDSAADRAQPMTQDRSCVLPDGWISERAVPSPTLFPTPPSWLREIAPAVNIEPFDGDPLKWNMFITSFNFLVHDVAGTNAQRLAILHQLLYYL</sequence>